<feature type="transmembrane region" description="Helical" evidence="1">
    <location>
        <begin position="15"/>
        <end position="39"/>
    </location>
</feature>
<reference evidence="3 4" key="1">
    <citation type="submission" date="2023-11" db="EMBL/GenBank/DDBJ databases">
        <title>Actinomadura monticuli sp. nov., isolated from volcanic ash.</title>
        <authorList>
            <person name="Lee S.D."/>
            <person name="Yang H."/>
            <person name="Kim I.S."/>
        </authorList>
    </citation>
    <scope>NUCLEOTIDE SEQUENCE [LARGE SCALE GENOMIC DNA]</scope>
    <source>
        <strain evidence="3 4">DSM 45346</strain>
    </source>
</reference>
<sequence>MSSAQNEPNVFAQPWYLRAMNLVAASVGATFVLGVALNLPSPSPMLMALAGAGVAACMFFGVRGMLSQVVVTSDSVRYRGIVGTRTIPLSQVLGFQRDRSWLALLAGDVPSLL</sequence>
<evidence type="ECO:0000313" key="4">
    <source>
        <dbReference type="Proteomes" id="UP001569904"/>
    </source>
</evidence>
<comment type="caution">
    <text evidence="3">The sequence shown here is derived from an EMBL/GenBank/DDBJ whole genome shotgun (WGS) entry which is preliminary data.</text>
</comment>
<feature type="domain" description="Low molecular weight protein antigen 6 PH" evidence="2">
    <location>
        <begin position="68"/>
        <end position="103"/>
    </location>
</feature>
<dbReference type="Pfam" id="PF10756">
    <property type="entry name" value="bPH_6"/>
    <property type="match status" value="1"/>
</dbReference>
<keyword evidence="1" id="KW-1133">Transmembrane helix</keyword>
<name>A0ABV4R3W1_9ACTN</name>
<feature type="transmembrane region" description="Helical" evidence="1">
    <location>
        <begin position="46"/>
        <end position="66"/>
    </location>
</feature>
<organism evidence="3 4">
    <name type="scientific">Actinomadura chokoriensis</name>
    <dbReference type="NCBI Taxonomy" id="454156"/>
    <lineage>
        <taxon>Bacteria</taxon>
        <taxon>Bacillati</taxon>
        <taxon>Actinomycetota</taxon>
        <taxon>Actinomycetes</taxon>
        <taxon>Streptosporangiales</taxon>
        <taxon>Thermomonosporaceae</taxon>
        <taxon>Actinomadura</taxon>
    </lineage>
</organism>
<dbReference type="EMBL" id="JAXCEH010000018">
    <property type="protein sequence ID" value="MFA1557074.1"/>
    <property type="molecule type" value="Genomic_DNA"/>
</dbReference>
<dbReference type="RefSeq" id="WP_371943817.1">
    <property type="nucleotide sequence ID" value="NZ_JAXCEH010000018.1"/>
</dbReference>
<keyword evidence="1" id="KW-0812">Transmembrane</keyword>
<dbReference type="Proteomes" id="UP001569904">
    <property type="component" value="Unassembled WGS sequence"/>
</dbReference>
<dbReference type="InterPro" id="IPR019692">
    <property type="entry name" value="CFP-6_PH"/>
</dbReference>
<keyword evidence="1" id="KW-0472">Membrane</keyword>
<evidence type="ECO:0000259" key="2">
    <source>
        <dbReference type="Pfam" id="PF10756"/>
    </source>
</evidence>
<evidence type="ECO:0000256" key="1">
    <source>
        <dbReference type="SAM" id="Phobius"/>
    </source>
</evidence>
<protein>
    <submittedName>
        <fullName evidence="3">PH domain-containing protein</fullName>
    </submittedName>
</protein>
<gene>
    <name evidence="3" type="ORF">SM436_25645</name>
</gene>
<evidence type="ECO:0000313" key="3">
    <source>
        <dbReference type="EMBL" id="MFA1557074.1"/>
    </source>
</evidence>
<proteinExistence type="predicted"/>
<accession>A0ABV4R3W1</accession>
<keyword evidence="4" id="KW-1185">Reference proteome</keyword>